<reference evidence="10 11" key="1">
    <citation type="journal article" date="2018" name="IMA Fungus">
        <title>IMA Genome-F 9: Draft genome sequence of Annulohypoxylon stygium, Aspergillus mulundensis, Berkeleyomyces basicola (syn. Thielaviopsis basicola), Ceratocystis smalleyi, two Cercospora beticola strains, Coleophoma cylindrospora, Fusarium fracticaudum, Phialophora cf. hyalina, and Morchella septimelata.</title>
        <authorList>
            <person name="Wingfield B.D."/>
            <person name="Bills G.F."/>
            <person name="Dong Y."/>
            <person name="Huang W."/>
            <person name="Nel W.J."/>
            <person name="Swalarsk-Parry B.S."/>
            <person name="Vaghefi N."/>
            <person name="Wilken P.M."/>
            <person name="An Z."/>
            <person name="de Beer Z.W."/>
            <person name="De Vos L."/>
            <person name="Chen L."/>
            <person name="Duong T.A."/>
            <person name="Gao Y."/>
            <person name="Hammerbacher A."/>
            <person name="Kikkert J.R."/>
            <person name="Li Y."/>
            <person name="Li H."/>
            <person name="Li K."/>
            <person name="Li Q."/>
            <person name="Liu X."/>
            <person name="Ma X."/>
            <person name="Naidoo K."/>
            <person name="Pethybridge S.J."/>
            <person name="Sun J."/>
            <person name="Steenkamp E.T."/>
            <person name="van der Nest M.A."/>
            <person name="van Wyk S."/>
            <person name="Wingfield M.J."/>
            <person name="Xiong C."/>
            <person name="Yue Q."/>
            <person name="Zhang X."/>
        </authorList>
    </citation>
    <scope>NUCLEOTIDE SEQUENCE [LARGE SCALE GENOMIC DNA]</scope>
    <source>
        <strain evidence="10 11">BP6252</strain>
    </source>
</reference>
<evidence type="ECO:0000259" key="8">
    <source>
        <dbReference type="PROSITE" id="PS50902"/>
    </source>
</evidence>
<feature type="domain" description="Flavodoxin-like" evidence="8">
    <location>
        <begin position="83"/>
        <end position="228"/>
    </location>
</feature>
<dbReference type="GO" id="GO:0010181">
    <property type="term" value="F:FMN binding"/>
    <property type="evidence" value="ECO:0007669"/>
    <property type="project" value="InterPro"/>
</dbReference>
<evidence type="ECO:0000256" key="7">
    <source>
        <dbReference type="ARBA" id="ARBA00023002"/>
    </source>
</evidence>
<evidence type="ECO:0000259" key="9">
    <source>
        <dbReference type="PROSITE" id="PS51384"/>
    </source>
</evidence>
<dbReference type="InterPro" id="IPR017938">
    <property type="entry name" value="Riboflavin_synthase-like_b-brl"/>
</dbReference>
<dbReference type="EMBL" id="PDLM01000002">
    <property type="protein sequence ID" value="RDW85302.1"/>
    <property type="molecule type" value="Genomic_DNA"/>
</dbReference>
<sequence length="668" mass="74962">MSKLLGTSHLAALDTILFQTQIDDIIFILYAIVSYGLYHRYIKEKPDPYHHIWFDRPQSIDGNCKIAESRNISTKLDENNKDGVIFWGSQSGTAETFATRLARDCRSRFGLEMLVADLSDYDPESIGDVPTSKFAIFIVSTYGEGDPSDNAAQFISWLASNGPISLSNLRYAAFGLGNSKYQFYNRVVDVLTQSLDTVGATMMLPVGKADDAQGATEDDFIAWKTTLFTHFVETLGYGERPYVYEPAWKIVEDPSLDIIDLHTGDPVECRSDRFTKSAVPTSTIQRLPIKSIHRLLSTESRNFIHMEIDIGDYPEMKYRTGDHLAVWPSNPKPEVDRLLKVLHLEGSRHTPLLISAVEPSTQTKIPNPVSWESLFRSYLEICAPVSRETLISLSRFAECLSVRAGLEKLGADVQLYQEFCANRHINLGRVLEYFTTEFNTWSKLPQSFLLESLAGLAPRYYSISSSSIVSPKRLSITVAIDTISIGNLTTGGLNTSYISAMCTQSLSQSHDDESEFTLVDQGTKLYAQVRASKFRLPVLAKHPIIMVCAGSGIAPFRGFIAERIRLAQIGREVGKMMLLFGCRNDEDYIYREEFETMHKENPSILEIILAYSRSNVSPKRYVQDQAAERKDEIARLMTEDGGYLYICGSASMARDVTSRIGDSHKENT</sequence>
<dbReference type="Gene3D" id="1.20.990.10">
    <property type="entry name" value="NADPH-cytochrome p450 Reductase, Chain A, domain 3"/>
    <property type="match status" value="1"/>
</dbReference>
<evidence type="ECO:0000313" key="10">
    <source>
        <dbReference type="EMBL" id="RDW85302.1"/>
    </source>
</evidence>
<dbReference type="InterPro" id="IPR001433">
    <property type="entry name" value="OxRdtase_FAD/NAD-bd"/>
</dbReference>
<comment type="cofactor">
    <cofactor evidence="1">
        <name>FMN</name>
        <dbReference type="ChEBI" id="CHEBI:58210"/>
    </cofactor>
</comment>
<evidence type="ECO:0000256" key="1">
    <source>
        <dbReference type="ARBA" id="ARBA00001917"/>
    </source>
</evidence>
<accession>A0A3D8SG73</accession>
<gene>
    <name evidence="10" type="ORF">BP6252_02892</name>
</gene>
<dbReference type="InterPro" id="IPR008254">
    <property type="entry name" value="Flavodoxin/NO_synth"/>
</dbReference>
<dbReference type="GO" id="GO:0005829">
    <property type="term" value="C:cytosol"/>
    <property type="evidence" value="ECO:0007669"/>
    <property type="project" value="TreeGrafter"/>
</dbReference>
<evidence type="ECO:0000256" key="6">
    <source>
        <dbReference type="ARBA" id="ARBA00022857"/>
    </source>
</evidence>
<keyword evidence="7" id="KW-0560">Oxidoreductase</keyword>
<dbReference type="OrthoDB" id="1856718at2759"/>
<dbReference type="Gene3D" id="2.40.30.10">
    <property type="entry name" value="Translation factors"/>
    <property type="match status" value="1"/>
</dbReference>
<dbReference type="Gene3D" id="3.40.50.80">
    <property type="entry name" value="Nucleotide-binding domain of ferredoxin-NADP reductase (FNR) module"/>
    <property type="match status" value="1"/>
</dbReference>
<dbReference type="Proteomes" id="UP000256645">
    <property type="component" value="Unassembled WGS sequence"/>
</dbReference>
<dbReference type="InterPro" id="IPR003097">
    <property type="entry name" value="CysJ-like_FAD-binding"/>
</dbReference>
<dbReference type="Gene3D" id="3.40.50.360">
    <property type="match status" value="1"/>
</dbReference>
<dbReference type="InterPro" id="IPR001094">
    <property type="entry name" value="Flavdoxin-like"/>
</dbReference>
<dbReference type="FunFam" id="3.40.50.360:FF:000036">
    <property type="entry name" value="NADPH--cytochrome P450 reductase"/>
    <property type="match status" value="1"/>
</dbReference>
<dbReference type="InterPro" id="IPR029039">
    <property type="entry name" value="Flavoprotein-like_sf"/>
</dbReference>
<dbReference type="Pfam" id="PF00175">
    <property type="entry name" value="NAD_binding_1"/>
    <property type="match status" value="1"/>
</dbReference>
<evidence type="ECO:0000256" key="3">
    <source>
        <dbReference type="ARBA" id="ARBA00022630"/>
    </source>
</evidence>
<dbReference type="SUPFAM" id="SSF52218">
    <property type="entry name" value="Flavoproteins"/>
    <property type="match status" value="1"/>
</dbReference>
<dbReference type="Pfam" id="PF00667">
    <property type="entry name" value="FAD_binding_1"/>
    <property type="match status" value="1"/>
</dbReference>
<keyword evidence="11" id="KW-1185">Reference proteome</keyword>
<organism evidence="10 11">
    <name type="scientific">Coleophoma cylindrospora</name>
    <dbReference type="NCBI Taxonomy" id="1849047"/>
    <lineage>
        <taxon>Eukaryota</taxon>
        <taxon>Fungi</taxon>
        <taxon>Dikarya</taxon>
        <taxon>Ascomycota</taxon>
        <taxon>Pezizomycotina</taxon>
        <taxon>Leotiomycetes</taxon>
        <taxon>Helotiales</taxon>
        <taxon>Dermateaceae</taxon>
        <taxon>Coleophoma</taxon>
    </lineage>
</organism>
<comment type="cofactor">
    <cofactor evidence="2">
        <name>FAD</name>
        <dbReference type="ChEBI" id="CHEBI:57692"/>
    </cofactor>
</comment>
<dbReference type="STRING" id="1849047.A0A3D8SG73"/>
<dbReference type="SUPFAM" id="SSF52343">
    <property type="entry name" value="Ferredoxin reductase-like, C-terminal NADP-linked domain"/>
    <property type="match status" value="1"/>
</dbReference>
<dbReference type="GO" id="GO:0050660">
    <property type="term" value="F:flavin adenine dinucleotide binding"/>
    <property type="evidence" value="ECO:0007669"/>
    <property type="project" value="TreeGrafter"/>
</dbReference>
<keyword evidence="3" id="KW-0285">Flavoprotein</keyword>
<dbReference type="InterPro" id="IPR023173">
    <property type="entry name" value="NADPH_Cyt_P450_Rdtase_alpha"/>
</dbReference>
<dbReference type="InterPro" id="IPR017927">
    <property type="entry name" value="FAD-bd_FR_type"/>
</dbReference>
<dbReference type="InterPro" id="IPR039261">
    <property type="entry name" value="FNR_nucleotide-bd"/>
</dbReference>
<feature type="domain" description="FAD-binding FR-type" evidence="9">
    <location>
        <begin position="282"/>
        <end position="537"/>
    </location>
</feature>
<evidence type="ECO:0000256" key="5">
    <source>
        <dbReference type="ARBA" id="ARBA00022827"/>
    </source>
</evidence>
<keyword evidence="4" id="KW-0288">FMN</keyword>
<evidence type="ECO:0000313" key="11">
    <source>
        <dbReference type="Proteomes" id="UP000256645"/>
    </source>
</evidence>
<comment type="caution">
    <text evidence="10">The sequence shown here is derived from an EMBL/GenBank/DDBJ whole genome shotgun (WGS) entry which is preliminary data.</text>
</comment>
<dbReference type="GO" id="GO:0003958">
    <property type="term" value="F:NADPH-hemoprotein reductase activity"/>
    <property type="evidence" value="ECO:0007669"/>
    <property type="project" value="TreeGrafter"/>
</dbReference>
<evidence type="ECO:0000256" key="2">
    <source>
        <dbReference type="ARBA" id="ARBA00001974"/>
    </source>
</evidence>
<proteinExistence type="predicted"/>
<dbReference type="PROSITE" id="PS51384">
    <property type="entry name" value="FAD_FR"/>
    <property type="match status" value="1"/>
</dbReference>
<dbReference type="PANTHER" id="PTHR19384:SF108">
    <property type="entry name" value="NADPH--CYTOCHROME P450 REDUCTASE"/>
    <property type="match status" value="1"/>
</dbReference>
<dbReference type="InterPro" id="IPR001709">
    <property type="entry name" value="Flavoprot_Pyr_Nucl_cyt_Rdtase"/>
</dbReference>
<dbReference type="PRINTS" id="PR00371">
    <property type="entry name" value="FPNCR"/>
</dbReference>
<dbReference type="PROSITE" id="PS50902">
    <property type="entry name" value="FLAVODOXIN_LIKE"/>
    <property type="match status" value="1"/>
</dbReference>
<keyword evidence="5" id="KW-0274">FAD</keyword>
<dbReference type="SUPFAM" id="SSF63380">
    <property type="entry name" value="Riboflavin synthase domain-like"/>
    <property type="match status" value="1"/>
</dbReference>
<protein>
    <recommendedName>
        <fullName evidence="12">NADPH--hemoprotein reductase</fullName>
    </recommendedName>
</protein>
<dbReference type="Pfam" id="PF00258">
    <property type="entry name" value="Flavodoxin_1"/>
    <property type="match status" value="1"/>
</dbReference>
<evidence type="ECO:0008006" key="12">
    <source>
        <dbReference type="Google" id="ProtNLM"/>
    </source>
</evidence>
<dbReference type="PRINTS" id="PR00369">
    <property type="entry name" value="FLAVODOXIN"/>
</dbReference>
<dbReference type="PANTHER" id="PTHR19384">
    <property type="entry name" value="NITRIC OXIDE SYNTHASE-RELATED"/>
    <property type="match status" value="1"/>
</dbReference>
<keyword evidence="6" id="KW-0521">NADP</keyword>
<dbReference type="AlphaFoldDB" id="A0A3D8SG73"/>
<evidence type="ECO:0000256" key="4">
    <source>
        <dbReference type="ARBA" id="ARBA00022643"/>
    </source>
</evidence>
<name>A0A3D8SG73_9HELO</name>